<dbReference type="InterPro" id="IPR013656">
    <property type="entry name" value="PAS_4"/>
</dbReference>
<reference evidence="4" key="1">
    <citation type="submission" date="2022-05" db="EMBL/GenBank/DDBJ databases">
        <title>Schlegelella sp. nov., isolated from mangrove soil.</title>
        <authorList>
            <person name="Liu Y."/>
            <person name="Ge X."/>
            <person name="Liu W."/>
        </authorList>
    </citation>
    <scope>NUCLEOTIDE SEQUENCE</scope>
    <source>
        <strain evidence="4">S2-27</strain>
    </source>
</reference>
<feature type="domain" description="PAS" evidence="3">
    <location>
        <begin position="84"/>
        <end position="154"/>
    </location>
</feature>
<dbReference type="Gene3D" id="3.30.450.20">
    <property type="entry name" value="PAS domain"/>
    <property type="match status" value="1"/>
</dbReference>
<gene>
    <name evidence="4" type="ORF">M8A51_01725</name>
</gene>
<evidence type="ECO:0000256" key="2">
    <source>
        <dbReference type="SAM" id="MobiDB-lite"/>
    </source>
</evidence>
<dbReference type="InterPro" id="IPR035965">
    <property type="entry name" value="PAS-like_dom_sf"/>
</dbReference>
<dbReference type="SMART" id="SM00091">
    <property type="entry name" value="PAS"/>
    <property type="match status" value="1"/>
</dbReference>
<name>A0ABT0YK04_9BURK</name>
<proteinExistence type="predicted"/>
<evidence type="ECO:0000313" key="4">
    <source>
        <dbReference type="EMBL" id="MCM5678243.1"/>
    </source>
</evidence>
<dbReference type="RefSeq" id="WP_251776383.1">
    <property type="nucleotide sequence ID" value="NZ_JAMKFE010000001.1"/>
</dbReference>
<sequence length="196" mass="20928">MKTGMNNPASEEELRKRAVSRLTGDTEDNVKRSAAALRVLYELAASPQTAVDALAVLHELQVHQVELELQAEELRRLHSEAEAALQRHTDLYDAAPVGLFTVDKDGIVQETNVTGATLFQSDPDALQGQSLYRLLTPQGTGVLKSMLSEAARGDRSGSCTLDLPSVGGTPGRQAHAAISRDAAGTGFLLAFMPIGH</sequence>
<accession>A0ABT0YK04</accession>
<dbReference type="InterPro" id="IPR000014">
    <property type="entry name" value="PAS"/>
</dbReference>
<dbReference type="Pfam" id="PF08448">
    <property type="entry name" value="PAS_4"/>
    <property type="match status" value="1"/>
</dbReference>
<keyword evidence="5" id="KW-1185">Reference proteome</keyword>
<dbReference type="Proteomes" id="UP001165541">
    <property type="component" value="Unassembled WGS sequence"/>
</dbReference>
<protein>
    <submittedName>
        <fullName evidence="4">PAS domain-containing protein</fullName>
    </submittedName>
</protein>
<evidence type="ECO:0000256" key="1">
    <source>
        <dbReference type="SAM" id="Coils"/>
    </source>
</evidence>
<dbReference type="EMBL" id="JAMKFE010000001">
    <property type="protein sequence ID" value="MCM5678243.1"/>
    <property type="molecule type" value="Genomic_DNA"/>
</dbReference>
<evidence type="ECO:0000313" key="5">
    <source>
        <dbReference type="Proteomes" id="UP001165541"/>
    </source>
</evidence>
<organism evidence="4 5">
    <name type="scientific">Caldimonas mangrovi</name>
    <dbReference type="NCBI Taxonomy" id="2944811"/>
    <lineage>
        <taxon>Bacteria</taxon>
        <taxon>Pseudomonadati</taxon>
        <taxon>Pseudomonadota</taxon>
        <taxon>Betaproteobacteria</taxon>
        <taxon>Burkholderiales</taxon>
        <taxon>Sphaerotilaceae</taxon>
        <taxon>Caldimonas</taxon>
    </lineage>
</organism>
<keyword evidence="1" id="KW-0175">Coiled coil</keyword>
<dbReference type="SUPFAM" id="SSF55785">
    <property type="entry name" value="PYP-like sensor domain (PAS domain)"/>
    <property type="match status" value="1"/>
</dbReference>
<comment type="caution">
    <text evidence="4">The sequence shown here is derived from an EMBL/GenBank/DDBJ whole genome shotgun (WGS) entry which is preliminary data.</text>
</comment>
<evidence type="ECO:0000259" key="3">
    <source>
        <dbReference type="PROSITE" id="PS50112"/>
    </source>
</evidence>
<feature type="coiled-coil region" evidence="1">
    <location>
        <begin position="57"/>
        <end position="91"/>
    </location>
</feature>
<dbReference type="PROSITE" id="PS50112">
    <property type="entry name" value="PAS"/>
    <property type="match status" value="1"/>
</dbReference>
<feature type="region of interest" description="Disordered" evidence="2">
    <location>
        <begin position="1"/>
        <end position="25"/>
    </location>
</feature>